<dbReference type="GO" id="GO:0008168">
    <property type="term" value="F:methyltransferase activity"/>
    <property type="evidence" value="ECO:0007669"/>
    <property type="project" value="UniProtKB-KW"/>
</dbReference>
<dbReference type="EMBL" id="JACVEL010000007">
    <property type="protein sequence ID" value="MBC9813018.1"/>
    <property type="molecule type" value="Genomic_DNA"/>
</dbReference>
<dbReference type="Gene3D" id="3.40.50.150">
    <property type="entry name" value="Vaccinia Virus protein VP39"/>
    <property type="match status" value="1"/>
</dbReference>
<evidence type="ECO:0000259" key="3">
    <source>
        <dbReference type="Pfam" id="PF13649"/>
    </source>
</evidence>
<dbReference type="CDD" id="cd02440">
    <property type="entry name" value="AdoMet_MTases"/>
    <property type="match status" value="1"/>
</dbReference>
<evidence type="ECO:0000313" key="4">
    <source>
        <dbReference type="EMBL" id="MBC9813018.1"/>
    </source>
</evidence>
<dbReference type="Pfam" id="PF13649">
    <property type="entry name" value="Methyltransf_25"/>
    <property type="match status" value="1"/>
</dbReference>
<sequence>MEDHYKETFETWNKVAMRYQEKFMELEIYNSTYDAFLDSLSGNHPKVLEIGCGPGNITRYLLSQRPDLQLLGTDIAPNMIQLAAGNNPTATFIQLDCRKLHQLTGLFNGIITGFCIPYINEEEVQNLFADCGNRLTNNGVLYLSFVEGDAAQSGFQTGSSGDRVYFYYHQLTVITQLLNHFGFIQPEVFHIPYTLSDDHTVIHTVVIARKEH</sequence>
<dbReference type="RefSeq" id="WP_216714326.1">
    <property type="nucleotide sequence ID" value="NZ_JACVEL010000007.1"/>
</dbReference>
<evidence type="ECO:0000256" key="1">
    <source>
        <dbReference type="ARBA" id="ARBA00022603"/>
    </source>
</evidence>
<protein>
    <submittedName>
        <fullName evidence="4">Class I SAM-dependent methyltransferase</fullName>
    </submittedName>
</protein>
<accession>A0A8J6PDY8</accession>
<dbReference type="GO" id="GO:0032259">
    <property type="term" value="P:methylation"/>
    <property type="evidence" value="ECO:0007669"/>
    <property type="project" value="UniProtKB-KW"/>
</dbReference>
<comment type="caution">
    <text evidence="4">The sequence shown here is derived from an EMBL/GenBank/DDBJ whole genome shotgun (WGS) entry which is preliminary data.</text>
</comment>
<dbReference type="InterPro" id="IPR041698">
    <property type="entry name" value="Methyltransf_25"/>
</dbReference>
<dbReference type="PANTHER" id="PTHR43861">
    <property type="entry name" value="TRANS-ACONITATE 2-METHYLTRANSFERASE-RELATED"/>
    <property type="match status" value="1"/>
</dbReference>
<reference evidence="4" key="1">
    <citation type="submission" date="2020-09" db="EMBL/GenBank/DDBJ databases">
        <title>Taishania pollutisoli gen. nov., sp. nov., Isolated from Tetrabromobisphenol A-Contaminated Soil.</title>
        <authorList>
            <person name="Chen Q."/>
        </authorList>
    </citation>
    <scope>NUCLEOTIDE SEQUENCE</scope>
    <source>
        <strain evidence="4">CZZ-1</strain>
    </source>
</reference>
<dbReference type="AlphaFoldDB" id="A0A8J6PDY8"/>
<keyword evidence="5" id="KW-1185">Reference proteome</keyword>
<dbReference type="PANTHER" id="PTHR43861:SF1">
    <property type="entry name" value="TRANS-ACONITATE 2-METHYLTRANSFERASE"/>
    <property type="match status" value="1"/>
</dbReference>
<dbReference type="SUPFAM" id="SSF53335">
    <property type="entry name" value="S-adenosyl-L-methionine-dependent methyltransferases"/>
    <property type="match status" value="1"/>
</dbReference>
<name>A0A8J6PDY8_9FLAO</name>
<dbReference type="Proteomes" id="UP000652681">
    <property type="component" value="Unassembled WGS sequence"/>
</dbReference>
<proteinExistence type="predicted"/>
<feature type="domain" description="Methyltransferase" evidence="3">
    <location>
        <begin position="47"/>
        <end position="139"/>
    </location>
</feature>
<evidence type="ECO:0000256" key="2">
    <source>
        <dbReference type="ARBA" id="ARBA00022679"/>
    </source>
</evidence>
<evidence type="ECO:0000313" key="5">
    <source>
        <dbReference type="Proteomes" id="UP000652681"/>
    </source>
</evidence>
<dbReference type="InterPro" id="IPR029063">
    <property type="entry name" value="SAM-dependent_MTases_sf"/>
</dbReference>
<keyword evidence="2" id="KW-0808">Transferase</keyword>
<organism evidence="4 5">
    <name type="scientific">Taishania pollutisoli</name>
    <dbReference type="NCBI Taxonomy" id="2766479"/>
    <lineage>
        <taxon>Bacteria</taxon>
        <taxon>Pseudomonadati</taxon>
        <taxon>Bacteroidota</taxon>
        <taxon>Flavobacteriia</taxon>
        <taxon>Flavobacteriales</taxon>
        <taxon>Crocinitomicaceae</taxon>
        <taxon>Taishania</taxon>
    </lineage>
</organism>
<gene>
    <name evidence="4" type="ORF">H9Y05_11115</name>
</gene>
<keyword evidence="1 4" id="KW-0489">Methyltransferase</keyword>